<dbReference type="AlphaFoldDB" id="A0A9N8DGT5"/>
<evidence type="ECO:0000313" key="2">
    <source>
        <dbReference type="Proteomes" id="UP001153069"/>
    </source>
</evidence>
<name>A0A9N8DGT5_9STRA</name>
<gene>
    <name evidence="1" type="ORF">SEMRO_112_G055792.1</name>
</gene>
<proteinExistence type="predicted"/>
<keyword evidence="2" id="KW-1185">Reference proteome</keyword>
<reference evidence="1" key="1">
    <citation type="submission" date="2020-06" db="EMBL/GenBank/DDBJ databases">
        <authorList>
            <consortium name="Plant Systems Biology data submission"/>
        </authorList>
    </citation>
    <scope>NUCLEOTIDE SEQUENCE</scope>
    <source>
        <strain evidence="1">D6</strain>
    </source>
</reference>
<sequence>MGSAPCCLESTTRGHVQVIGGCHIIDTIAKGTRVFLQMSTSQLCRFFGDTLTKSTGLLRLCQIRKDALGWVLGSPGSLEEHGLVITDLPLLSHGIHVFTQISDSITSQHAAMEITQETNDFTKVLQSGIPDLDTDNILENAHGNLGVIRENDVEAVCVLARRARGVDDGVSSNGRNNDRVLSPEIGFFCFCTGIDQCPVHSIKGVFTPGRDLQGIVAKTDSRSFNEAVFVSLCSTDMNIQVSLALESGDMNELQITICIGQDSSNKQTK</sequence>
<accession>A0A9N8DGT5</accession>
<evidence type="ECO:0000313" key="1">
    <source>
        <dbReference type="EMBL" id="CAB9501585.1"/>
    </source>
</evidence>
<dbReference type="EMBL" id="CAICTM010000111">
    <property type="protein sequence ID" value="CAB9501585.1"/>
    <property type="molecule type" value="Genomic_DNA"/>
</dbReference>
<organism evidence="1 2">
    <name type="scientific">Seminavis robusta</name>
    <dbReference type="NCBI Taxonomy" id="568900"/>
    <lineage>
        <taxon>Eukaryota</taxon>
        <taxon>Sar</taxon>
        <taxon>Stramenopiles</taxon>
        <taxon>Ochrophyta</taxon>
        <taxon>Bacillariophyta</taxon>
        <taxon>Bacillariophyceae</taxon>
        <taxon>Bacillariophycidae</taxon>
        <taxon>Naviculales</taxon>
        <taxon>Naviculaceae</taxon>
        <taxon>Seminavis</taxon>
    </lineage>
</organism>
<comment type="caution">
    <text evidence="1">The sequence shown here is derived from an EMBL/GenBank/DDBJ whole genome shotgun (WGS) entry which is preliminary data.</text>
</comment>
<protein>
    <submittedName>
        <fullName evidence="1">Uncharacterized protein</fullName>
    </submittedName>
</protein>
<dbReference type="Proteomes" id="UP001153069">
    <property type="component" value="Unassembled WGS sequence"/>
</dbReference>